<gene>
    <name evidence="2" type="ORF">N303_12834</name>
</gene>
<accession>A0A091GHR8</accession>
<dbReference type="PANTHER" id="PTHR33861">
    <property type="entry name" value="PROTEIN CBG18333"/>
    <property type="match status" value="1"/>
</dbReference>
<evidence type="ECO:0000313" key="2">
    <source>
        <dbReference type="EMBL" id="KFO80881.1"/>
    </source>
</evidence>
<dbReference type="GO" id="GO:0007141">
    <property type="term" value="P:male meiosis I"/>
    <property type="evidence" value="ECO:0007669"/>
    <property type="project" value="TreeGrafter"/>
</dbReference>
<evidence type="ECO:0000256" key="1">
    <source>
        <dbReference type="SAM" id="MobiDB-lite"/>
    </source>
</evidence>
<dbReference type="STRING" id="55661.A0A091GHR8"/>
<dbReference type="Proteomes" id="UP000053760">
    <property type="component" value="Unassembled WGS sequence"/>
</dbReference>
<reference evidence="2 3" key="1">
    <citation type="submission" date="2014-04" db="EMBL/GenBank/DDBJ databases">
        <title>Genome evolution of avian class.</title>
        <authorList>
            <person name="Zhang G."/>
            <person name="Li C."/>
        </authorList>
    </citation>
    <scope>NUCLEOTIDE SEQUENCE [LARGE SCALE GENOMIC DNA]</scope>
    <source>
        <strain evidence="2">BGI_N303</strain>
    </source>
</reference>
<organism evidence="2 3">
    <name type="scientific">Cuculus canorus</name>
    <name type="common">Common cuckoo</name>
    <dbReference type="NCBI Taxonomy" id="55661"/>
    <lineage>
        <taxon>Eukaryota</taxon>
        <taxon>Metazoa</taxon>
        <taxon>Chordata</taxon>
        <taxon>Craniata</taxon>
        <taxon>Vertebrata</taxon>
        <taxon>Euteleostomi</taxon>
        <taxon>Archelosauria</taxon>
        <taxon>Archosauria</taxon>
        <taxon>Dinosauria</taxon>
        <taxon>Saurischia</taxon>
        <taxon>Theropoda</taxon>
        <taxon>Coelurosauria</taxon>
        <taxon>Aves</taxon>
        <taxon>Neognathae</taxon>
        <taxon>Neoaves</taxon>
        <taxon>Otidimorphae</taxon>
        <taxon>Cuculiformes</taxon>
        <taxon>Cuculidae</taxon>
        <taxon>Cuculus</taxon>
    </lineage>
</organism>
<dbReference type="AlphaFoldDB" id="A0A091GHR8"/>
<dbReference type="GO" id="GO:0048255">
    <property type="term" value="P:mRNA stabilization"/>
    <property type="evidence" value="ECO:0007669"/>
    <property type="project" value="TreeGrafter"/>
</dbReference>
<dbReference type="GO" id="GO:0005737">
    <property type="term" value="C:cytoplasm"/>
    <property type="evidence" value="ECO:0007669"/>
    <property type="project" value="TreeGrafter"/>
</dbReference>
<dbReference type="InterPro" id="IPR027963">
    <property type="entry name" value="MEIOC"/>
</dbReference>
<dbReference type="PANTHER" id="PTHR33861:SF3">
    <property type="entry name" value="MEIOSIS-SPECIFIC COILED-COIL DOMAIN-CONTAINING PROTEIN MEIOC"/>
    <property type="match status" value="1"/>
</dbReference>
<proteinExistence type="predicted"/>
<dbReference type="EMBL" id="KL448146">
    <property type="protein sequence ID" value="KFO80881.1"/>
    <property type="molecule type" value="Genomic_DNA"/>
</dbReference>
<feature type="non-terminal residue" evidence="2">
    <location>
        <position position="239"/>
    </location>
</feature>
<protein>
    <submittedName>
        <fullName evidence="2">Uncharacterized protein C17orf104</fullName>
    </submittedName>
</protein>
<name>A0A091GHR8_CUCCA</name>
<sequence length="239" mass="26941">NHQLGSSAFPLRAAHLLGRSVVPLMDSRDLFRDDLRCLYPYFNDKMSGDGVFSGFVPTFGFPKQVKVRSGPASELHVRLEECYEQWRALEKERKKTESTLAKNFQGKKVSSANNTPIPRLSSNSSRLDRLIVDQLREQARVVTLLGKMERLRSSPLHANISTALDKHLEVIHVVQSRRRDEIVSASNHQRQGAPRCRDDRDLFALALAIQEMSTTTCKARTTLWCALQMTLPKSAAGKP</sequence>
<dbReference type="GO" id="GO:0005634">
    <property type="term" value="C:nucleus"/>
    <property type="evidence" value="ECO:0007669"/>
    <property type="project" value="TreeGrafter"/>
</dbReference>
<feature type="region of interest" description="Disordered" evidence="1">
    <location>
        <begin position="97"/>
        <end position="121"/>
    </location>
</feature>
<evidence type="ECO:0000313" key="3">
    <source>
        <dbReference type="Proteomes" id="UP000053760"/>
    </source>
</evidence>
<feature type="compositionally biased region" description="Polar residues" evidence="1">
    <location>
        <begin position="98"/>
        <end position="116"/>
    </location>
</feature>
<dbReference type="GO" id="GO:0007144">
    <property type="term" value="P:female meiosis I"/>
    <property type="evidence" value="ECO:0007669"/>
    <property type="project" value="TreeGrafter"/>
</dbReference>
<keyword evidence="3" id="KW-1185">Reference proteome</keyword>
<dbReference type="Pfam" id="PF15189">
    <property type="entry name" value="MEIOC"/>
    <property type="match status" value="1"/>
</dbReference>
<feature type="non-terminal residue" evidence="2">
    <location>
        <position position="1"/>
    </location>
</feature>